<keyword evidence="4 5" id="KW-0472">Membrane</keyword>
<evidence type="ECO:0000256" key="5">
    <source>
        <dbReference type="SAM" id="Phobius"/>
    </source>
</evidence>
<dbReference type="EMBL" id="JALJAT010000001">
    <property type="protein sequence ID" value="KAK4475086.1"/>
    <property type="molecule type" value="Genomic_DNA"/>
</dbReference>
<feature type="transmembrane region" description="Helical" evidence="5">
    <location>
        <begin position="147"/>
        <end position="166"/>
    </location>
</feature>
<feature type="transmembrane region" description="Helical" evidence="5">
    <location>
        <begin position="33"/>
        <end position="55"/>
    </location>
</feature>
<evidence type="ECO:0000256" key="1">
    <source>
        <dbReference type="ARBA" id="ARBA00004141"/>
    </source>
</evidence>
<feature type="transmembrane region" description="Helical" evidence="5">
    <location>
        <begin position="243"/>
        <end position="263"/>
    </location>
</feature>
<feature type="transmembrane region" description="Helical" evidence="5">
    <location>
        <begin position="211"/>
        <end position="231"/>
    </location>
</feature>
<evidence type="ECO:0000259" key="6">
    <source>
        <dbReference type="Pfam" id="PF03151"/>
    </source>
</evidence>
<reference evidence="7" key="1">
    <citation type="submission" date="2022-04" db="EMBL/GenBank/DDBJ databases">
        <authorList>
            <person name="Xu L."/>
            <person name="Lv Z."/>
        </authorList>
    </citation>
    <scope>NUCLEOTIDE SEQUENCE</scope>
    <source>
        <strain evidence="7">LV_2022a</strain>
    </source>
</reference>
<feature type="transmembrane region" description="Helical" evidence="5">
    <location>
        <begin position="178"/>
        <end position="199"/>
    </location>
</feature>
<name>A0AAE1ZIY6_SCHME</name>
<dbReference type="InterPro" id="IPR050186">
    <property type="entry name" value="TPT_transporter"/>
</dbReference>
<keyword evidence="2 5" id="KW-0812">Transmembrane</keyword>
<feature type="domain" description="Sugar phosphate transporter" evidence="6">
    <location>
        <begin position="8"/>
        <end position="289"/>
    </location>
</feature>
<organism evidence="7 8">
    <name type="scientific">Schistosoma mekongi</name>
    <name type="common">Parasitic worm</name>
    <dbReference type="NCBI Taxonomy" id="38744"/>
    <lineage>
        <taxon>Eukaryota</taxon>
        <taxon>Metazoa</taxon>
        <taxon>Spiralia</taxon>
        <taxon>Lophotrochozoa</taxon>
        <taxon>Platyhelminthes</taxon>
        <taxon>Trematoda</taxon>
        <taxon>Digenea</taxon>
        <taxon>Strigeidida</taxon>
        <taxon>Schistosomatoidea</taxon>
        <taxon>Schistosomatidae</taxon>
        <taxon>Schistosoma</taxon>
    </lineage>
</organism>
<evidence type="ECO:0000256" key="4">
    <source>
        <dbReference type="ARBA" id="ARBA00023136"/>
    </source>
</evidence>
<dbReference type="Proteomes" id="UP001292079">
    <property type="component" value="Unassembled WGS sequence"/>
</dbReference>
<dbReference type="Pfam" id="PF03151">
    <property type="entry name" value="TPT"/>
    <property type="match status" value="1"/>
</dbReference>
<sequence>MSTGRITLTALVYMCFSVSIIFSNKLVLTTFKFPSYLFLALLQTLFSFVLIQALCSSRIRSDDFLEIPIKILPLSMFSALDIVMGIASTGSLSLPLFTALRRISNLFIMVGEYFLLGTKRSISVYLSVIVMVIGAGIAAIGDITFDPIGYTYIFINNVSTTGKALLTKSRLRDYDFSSIELIYFNSLLMLPILSILVYIKCEFSEIVQFEYWFDPVFLLYFLFSCCSAVALNYSVVQCTQYTSALTTSILGVIKNILVTYGGMFVGGDYVYTTLNFVGLTISTIGAILYVLYNYKSTQPEIQPRNSKTLIS</sequence>
<dbReference type="GO" id="GO:0016020">
    <property type="term" value="C:membrane"/>
    <property type="evidence" value="ECO:0007669"/>
    <property type="project" value="UniProtKB-SubCell"/>
</dbReference>
<accession>A0AAE1ZIY6</accession>
<evidence type="ECO:0000313" key="8">
    <source>
        <dbReference type="Proteomes" id="UP001292079"/>
    </source>
</evidence>
<evidence type="ECO:0000256" key="2">
    <source>
        <dbReference type="ARBA" id="ARBA00022692"/>
    </source>
</evidence>
<keyword evidence="8" id="KW-1185">Reference proteome</keyword>
<evidence type="ECO:0000313" key="7">
    <source>
        <dbReference type="EMBL" id="KAK4475086.1"/>
    </source>
</evidence>
<dbReference type="InterPro" id="IPR004853">
    <property type="entry name" value="Sugar_P_trans_dom"/>
</dbReference>
<protein>
    <recommendedName>
        <fullName evidence="6">Sugar phosphate transporter domain-containing protein</fullName>
    </recommendedName>
</protein>
<feature type="transmembrane region" description="Helical" evidence="5">
    <location>
        <begin position="7"/>
        <end position="27"/>
    </location>
</feature>
<dbReference type="PANTHER" id="PTHR11132">
    <property type="entry name" value="SOLUTE CARRIER FAMILY 35"/>
    <property type="match status" value="1"/>
</dbReference>
<feature type="transmembrane region" description="Helical" evidence="5">
    <location>
        <begin position="123"/>
        <end position="141"/>
    </location>
</feature>
<comment type="caution">
    <text evidence="7">The sequence shown here is derived from an EMBL/GenBank/DDBJ whole genome shotgun (WGS) entry which is preliminary data.</text>
</comment>
<gene>
    <name evidence="7" type="ORF">MN116_002178</name>
</gene>
<reference evidence="7" key="2">
    <citation type="journal article" date="2023" name="Infect Dis Poverty">
        <title>Chromosome-scale genome of the human blood fluke Schistosoma mekongi and its implications for public health.</title>
        <authorList>
            <person name="Zhou M."/>
            <person name="Xu L."/>
            <person name="Xu D."/>
            <person name="Chen W."/>
            <person name="Khan J."/>
            <person name="Hu Y."/>
            <person name="Huang H."/>
            <person name="Wei H."/>
            <person name="Zhang Y."/>
            <person name="Chusongsang P."/>
            <person name="Tanasarnprasert K."/>
            <person name="Hu X."/>
            <person name="Limpanont Y."/>
            <person name="Lv Z."/>
        </authorList>
    </citation>
    <scope>NUCLEOTIDE SEQUENCE</scope>
    <source>
        <strain evidence="7">LV_2022a</strain>
    </source>
</reference>
<dbReference type="AlphaFoldDB" id="A0AAE1ZIY6"/>
<feature type="transmembrane region" description="Helical" evidence="5">
    <location>
        <begin position="269"/>
        <end position="292"/>
    </location>
</feature>
<proteinExistence type="predicted"/>
<evidence type="ECO:0000256" key="3">
    <source>
        <dbReference type="ARBA" id="ARBA00022989"/>
    </source>
</evidence>
<keyword evidence="3 5" id="KW-1133">Transmembrane helix</keyword>
<comment type="subcellular location">
    <subcellularLocation>
        <location evidence="1">Membrane</location>
        <topology evidence="1">Multi-pass membrane protein</topology>
    </subcellularLocation>
</comment>